<dbReference type="HAMAP" id="MF_00969">
    <property type="entry name" value="TRCF"/>
    <property type="match status" value="1"/>
</dbReference>
<dbReference type="Pfam" id="PF00271">
    <property type="entry name" value="Helicase_C"/>
    <property type="match status" value="1"/>
</dbReference>
<accession>A0A848LAH2</accession>
<keyword evidence="9 13" id="KW-0234">DNA repair</keyword>
<evidence type="ECO:0000256" key="5">
    <source>
        <dbReference type="ARBA" id="ARBA00022801"/>
    </source>
</evidence>
<dbReference type="SMART" id="SM00490">
    <property type="entry name" value="HELICc"/>
    <property type="match status" value="1"/>
</dbReference>
<comment type="function">
    <text evidence="13">Couples transcription and DNA repair by recognizing RNA polymerase (RNAP) stalled at DNA lesions. Mediates ATP-dependent release of RNAP and its truncated transcript from the DNA, and recruitment of nucleotide excision repair machinery to the damaged site.</text>
</comment>
<sequence length="1197" mass="132274">MDTPFTQRLDVEAALHGGAPPTAGDPLPQVLEALQPGRRVRTQGLKGAARGHALARLHRATRAPLVCVAVDEEAADALAADLAFFLGGNGSLLEPRVLRLPADEMLPYDELSPDTATVTERLGALFHLGQGTRFPALVVSVRALYRRVLPMAVMQSLSERVVVGQDFDRDSLALKLARMGYQNSPLVEDVGTFSVRGGLLDVFSPLYDKPVRLEFFGDTIDSIRAFDPQSQRTVDSMKEVMLVPAREVILTDETRPRAEAAARAVADRINLPTIQLRERLDALREGLPGFGLEGLLPGLFEGGLSTVFDFLRQWGKEPPVFYLDDPLGLERTVDELWAEVERSFTAAEARQDLVCPPSEHFLSREAVAEQLNGFRVVEGGGLSLAQAERPPVLFNFGGTQDLREAILAHHGEEGALSPLVERLQRWRDMRVACAVACGTLSQADRLKRLLLDRNVMVKVHTEPLEDPAKLYEPSVWAHLFTGEVSHGFVDGAGGLAVLADEEIFGVRARRRVKRSKKLDAFASGFGDLKEGDLIVHTDFGIGRYSGLTKMEVNGVPGDFLVLEYAGRDKIYLPVGRMRLIQKFSGGDPEKVQLDKLGGTSWEKTKKRVKEQLLKMAAELLQIAAARKAHPGHSFSAPDRYFAQFEADFEFEETPDQAKAIEDVLADMQKPQPMDRLVCGDVGYGKTEVAMRAAFKAALDRKQVAVLVPTTVLAQQHYLSFKKRFKDYPVTVEVISGMKKAPEVREILKRAKEGKVDILIGTHKLLGGEVAFKDLGLMIVDEEQRFGVKQKESLKKWRSQIDVLTLTATPIPRTLHMSMSGVRDMSIIATPPQDRRAIRTFVMKSDDTVIKEAIEREIARGGQVFFVHNRVESLPSIEQQLRTLVPKVSIGVAHGQMGEGQLEKVMLDFTERKYQVLLCTSIIESGIDISSANTMIVNRADQFGLAQLYQLRGRVGRSKERAYAYLLVPSRRAVTKDAQRRLEVLQNFTELGAGFSIASHDLEIRGAGNLLGDKQSGAIAEIGFDMYAQLLEEAVAELQGQPPKVQVEPDVSLPMPALIPDDYVPDVHQRLVFYKRFSQASHPDEVTDLRAELVDRYGEAPDEVDALSELTLLKIDMRDLRLRALEVGTGRLVVTLGADALLDGAKVAGLVQRSKGVYRLTPDMKLIARVSQDLSGHDLIAEAKKVLRDLSHCALPQA</sequence>
<dbReference type="PROSITE" id="PS51192">
    <property type="entry name" value="HELICASE_ATP_BIND_1"/>
    <property type="match status" value="1"/>
</dbReference>
<dbReference type="InterPro" id="IPR005118">
    <property type="entry name" value="TRCF_C"/>
</dbReference>
<dbReference type="SUPFAM" id="SSF52540">
    <property type="entry name" value="P-loop containing nucleoside triphosphate hydrolases"/>
    <property type="match status" value="4"/>
</dbReference>
<evidence type="ECO:0000256" key="1">
    <source>
        <dbReference type="ARBA" id="ARBA00004496"/>
    </source>
</evidence>
<dbReference type="SMART" id="SM00487">
    <property type="entry name" value="DEXDc"/>
    <property type="match status" value="1"/>
</dbReference>
<keyword evidence="7 13" id="KW-0067">ATP-binding</keyword>
<evidence type="ECO:0000256" key="8">
    <source>
        <dbReference type="ARBA" id="ARBA00023125"/>
    </source>
</evidence>
<evidence type="ECO:0000256" key="9">
    <source>
        <dbReference type="ARBA" id="ARBA00023204"/>
    </source>
</evidence>
<dbReference type="PROSITE" id="PS51194">
    <property type="entry name" value="HELICASE_CTER"/>
    <property type="match status" value="1"/>
</dbReference>
<proteinExistence type="inferred from homology"/>
<dbReference type="Pfam" id="PF00270">
    <property type="entry name" value="DEAD"/>
    <property type="match status" value="1"/>
</dbReference>
<evidence type="ECO:0000256" key="6">
    <source>
        <dbReference type="ARBA" id="ARBA00022806"/>
    </source>
</evidence>
<dbReference type="Gene3D" id="3.30.2060.10">
    <property type="entry name" value="Penicillin-binding protein 1b domain"/>
    <property type="match status" value="1"/>
</dbReference>
<dbReference type="FunFam" id="3.40.50.300:FF:000546">
    <property type="entry name" value="Transcription-repair-coupling factor"/>
    <property type="match status" value="1"/>
</dbReference>
<evidence type="ECO:0000259" key="14">
    <source>
        <dbReference type="PROSITE" id="PS51192"/>
    </source>
</evidence>
<evidence type="ECO:0000256" key="11">
    <source>
        <dbReference type="ARBA" id="ARBA00061399"/>
    </source>
</evidence>
<dbReference type="GO" id="GO:0006355">
    <property type="term" value="P:regulation of DNA-templated transcription"/>
    <property type="evidence" value="ECO:0007669"/>
    <property type="project" value="UniProtKB-UniRule"/>
</dbReference>
<dbReference type="Pfam" id="PF02559">
    <property type="entry name" value="CarD_TRCF_RID"/>
    <property type="match status" value="1"/>
</dbReference>
<dbReference type="CDD" id="cd18810">
    <property type="entry name" value="SF2_C_TRCF"/>
    <property type="match status" value="1"/>
</dbReference>
<dbReference type="Gene3D" id="2.40.10.170">
    <property type="match status" value="1"/>
</dbReference>
<dbReference type="PANTHER" id="PTHR47964">
    <property type="entry name" value="ATP-DEPENDENT DNA HELICASE HOMOLOG RECG, CHLOROPLASTIC"/>
    <property type="match status" value="1"/>
</dbReference>
<dbReference type="GO" id="GO:0000716">
    <property type="term" value="P:transcription-coupled nucleotide-excision repair, DNA damage recognition"/>
    <property type="evidence" value="ECO:0007669"/>
    <property type="project" value="UniProtKB-UniRule"/>
</dbReference>
<dbReference type="Gene3D" id="3.40.50.11180">
    <property type="match status" value="1"/>
</dbReference>
<dbReference type="InterPro" id="IPR001650">
    <property type="entry name" value="Helicase_C-like"/>
</dbReference>
<dbReference type="InterPro" id="IPR037235">
    <property type="entry name" value="TRCF-like_C_D7"/>
</dbReference>
<keyword evidence="3 13" id="KW-0547">Nucleotide-binding</keyword>
<keyword evidence="5 13" id="KW-0378">Hydrolase</keyword>
<dbReference type="Gene3D" id="3.40.50.300">
    <property type="entry name" value="P-loop containing nucleotide triphosphate hydrolases"/>
    <property type="match status" value="2"/>
</dbReference>
<reference evidence="16 17" key="1">
    <citation type="submission" date="2020-04" db="EMBL/GenBank/DDBJ databases">
        <title>Draft genome of Pyxidicoccus fallax type strain.</title>
        <authorList>
            <person name="Whitworth D.E."/>
        </authorList>
    </citation>
    <scope>NUCLEOTIDE SEQUENCE [LARGE SCALE GENOMIC DNA]</scope>
    <source>
        <strain evidence="16 17">DSM 14698</strain>
    </source>
</reference>
<evidence type="ECO:0000256" key="13">
    <source>
        <dbReference type="HAMAP-Rule" id="MF_00969"/>
    </source>
</evidence>
<dbReference type="InterPro" id="IPR041471">
    <property type="entry name" value="UvrB_inter"/>
</dbReference>
<evidence type="ECO:0000256" key="2">
    <source>
        <dbReference type="ARBA" id="ARBA00022490"/>
    </source>
</evidence>
<dbReference type="SUPFAM" id="SSF141259">
    <property type="entry name" value="CarD-like"/>
    <property type="match status" value="1"/>
</dbReference>
<comment type="caution">
    <text evidence="16">The sequence shown here is derived from an EMBL/GenBank/DDBJ whole genome shotgun (WGS) entry which is preliminary data.</text>
</comment>
<dbReference type="InterPro" id="IPR003711">
    <property type="entry name" value="CarD-like/TRCF_RID"/>
</dbReference>
<dbReference type="Pfam" id="PF17757">
    <property type="entry name" value="UvrB_inter"/>
    <property type="match status" value="1"/>
</dbReference>
<dbReference type="InterPro" id="IPR011545">
    <property type="entry name" value="DEAD/DEAH_box_helicase_dom"/>
</dbReference>
<dbReference type="GO" id="GO:0005737">
    <property type="term" value="C:cytoplasm"/>
    <property type="evidence" value="ECO:0007669"/>
    <property type="project" value="UniProtKB-SubCell"/>
</dbReference>
<dbReference type="SMART" id="SM00982">
    <property type="entry name" value="TRCF"/>
    <property type="match status" value="1"/>
</dbReference>
<evidence type="ECO:0000256" key="10">
    <source>
        <dbReference type="ARBA" id="ARBA00061104"/>
    </source>
</evidence>
<comment type="similarity">
    <text evidence="11 13">In the C-terminal section; belongs to the helicase family. RecG subfamily.</text>
</comment>
<comment type="similarity">
    <text evidence="10 13">In the N-terminal section; belongs to the UvrB family.</text>
</comment>
<dbReference type="InterPro" id="IPR004576">
    <property type="entry name" value="Mfd"/>
</dbReference>
<dbReference type="RefSeq" id="WP_169345354.1">
    <property type="nucleotide sequence ID" value="NZ_JABBJJ010000055.1"/>
</dbReference>
<dbReference type="PANTHER" id="PTHR47964:SF1">
    <property type="entry name" value="ATP-DEPENDENT DNA HELICASE HOMOLOG RECG, CHLOROPLASTIC"/>
    <property type="match status" value="1"/>
</dbReference>
<evidence type="ECO:0000313" key="16">
    <source>
        <dbReference type="EMBL" id="NMO16060.1"/>
    </source>
</evidence>
<dbReference type="SMART" id="SM01058">
    <property type="entry name" value="CarD_TRCF"/>
    <property type="match status" value="1"/>
</dbReference>
<dbReference type="GO" id="GO:0003684">
    <property type="term" value="F:damaged DNA binding"/>
    <property type="evidence" value="ECO:0007669"/>
    <property type="project" value="InterPro"/>
</dbReference>
<dbReference type="SUPFAM" id="SSF143517">
    <property type="entry name" value="TRCF domain-like"/>
    <property type="match status" value="1"/>
</dbReference>
<dbReference type="InterPro" id="IPR036101">
    <property type="entry name" value="CarD-like/TRCF_RID_sf"/>
</dbReference>
<feature type="domain" description="Helicase C-terminal" evidence="15">
    <location>
        <begin position="852"/>
        <end position="1002"/>
    </location>
</feature>
<keyword evidence="6" id="KW-0347">Helicase</keyword>
<dbReference type="Pfam" id="PF03461">
    <property type="entry name" value="TRCF"/>
    <property type="match status" value="1"/>
</dbReference>
<dbReference type="AlphaFoldDB" id="A0A848LAH2"/>
<name>A0A848LAH2_9BACT</name>
<dbReference type="InterPro" id="IPR047112">
    <property type="entry name" value="RecG/Mfd"/>
</dbReference>
<dbReference type="Proteomes" id="UP000518300">
    <property type="component" value="Unassembled WGS sequence"/>
</dbReference>
<keyword evidence="8 13" id="KW-0238">DNA-binding</keyword>
<dbReference type="CDD" id="cd17991">
    <property type="entry name" value="DEXHc_TRCF"/>
    <property type="match status" value="1"/>
</dbReference>
<evidence type="ECO:0000256" key="4">
    <source>
        <dbReference type="ARBA" id="ARBA00022763"/>
    </source>
</evidence>
<dbReference type="NCBIfam" id="TIGR00580">
    <property type="entry name" value="mfd"/>
    <property type="match status" value="1"/>
</dbReference>
<dbReference type="InterPro" id="IPR014001">
    <property type="entry name" value="Helicase_ATP-bd"/>
</dbReference>
<dbReference type="Gene3D" id="3.90.1150.50">
    <property type="entry name" value="Transcription-repair-coupling factor, D7 domain"/>
    <property type="match status" value="1"/>
</dbReference>
<protein>
    <recommendedName>
        <fullName evidence="12 13">Transcription-repair-coupling factor</fullName>
        <shortName evidence="13">TRCF</shortName>
        <ecNumber evidence="13">3.6.4.-</ecNumber>
    </recommendedName>
</protein>
<dbReference type="GO" id="GO:0005524">
    <property type="term" value="F:ATP binding"/>
    <property type="evidence" value="ECO:0007669"/>
    <property type="project" value="UniProtKB-UniRule"/>
</dbReference>
<comment type="subcellular location">
    <subcellularLocation>
        <location evidence="1 13">Cytoplasm</location>
    </subcellularLocation>
</comment>
<evidence type="ECO:0000313" key="17">
    <source>
        <dbReference type="Proteomes" id="UP000518300"/>
    </source>
</evidence>
<gene>
    <name evidence="13 16" type="primary">mfd</name>
    <name evidence="16" type="ORF">HG543_14545</name>
</gene>
<keyword evidence="17" id="KW-1185">Reference proteome</keyword>
<keyword evidence="2 13" id="KW-0963">Cytoplasm</keyword>
<organism evidence="16 17">
    <name type="scientific">Pyxidicoccus fallax</name>
    <dbReference type="NCBI Taxonomy" id="394095"/>
    <lineage>
        <taxon>Bacteria</taxon>
        <taxon>Pseudomonadati</taxon>
        <taxon>Myxococcota</taxon>
        <taxon>Myxococcia</taxon>
        <taxon>Myxococcales</taxon>
        <taxon>Cystobacterineae</taxon>
        <taxon>Myxococcaceae</taxon>
        <taxon>Pyxidicoccus</taxon>
    </lineage>
</organism>
<feature type="domain" description="Helicase ATP-binding" evidence="14">
    <location>
        <begin position="666"/>
        <end position="827"/>
    </location>
</feature>
<evidence type="ECO:0000259" key="15">
    <source>
        <dbReference type="PROSITE" id="PS51194"/>
    </source>
</evidence>
<keyword evidence="4 13" id="KW-0227">DNA damage</keyword>
<dbReference type="EC" id="3.6.4.-" evidence="13"/>
<dbReference type="InterPro" id="IPR027417">
    <property type="entry name" value="P-loop_NTPase"/>
</dbReference>
<evidence type="ECO:0000256" key="12">
    <source>
        <dbReference type="ARBA" id="ARBA00070128"/>
    </source>
</evidence>
<dbReference type="GO" id="GO:0016787">
    <property type="term" value="F:hydrolase activity"/>
    <property type="evidence" value="ECO:0007669"/>
    <property type="project" value="UniProtKB-KW"/>
</dbReference>
<evidence type="ECO:0000256" key="3">
    <source>
        <dbReference type="ARBA" id="ARBA00022741"/>
    </source>
</evidence>
<dbReference type="EMBL" id="JABBJJ010000055">
    <property type="protein sequence ID" value="NMO16060.1"/>
    <property type="molecule type" value="Genomic_DNA"/>
</dbReference>
<dbReference type="GO" id="GO:0003678">
    <property type="term" value="F:DNA helicase activity"/>
    <property type="evidence" value="ECO:0007669"/>
    <property type="project" value="TreeGrafter"/>
</dbReference>
<evidence type="ECO:0000256" key="7">
    <source>
        <dbReference type="ARBA" id="ARBA00022840"/>
    </source>
</evidence>